<dbReference type="InterPro" id="IPR006094">
    <property type="entry name" value="Oxid_FAD_bind_N"/>
</dbReference>
<name>A0A0F9BW38_9ZZZZ</name>
<dbReference type="Pfam" id="PF01565">
    <property type="entry name" value="FAD_binding_4"/>
    <property type="match status" value="1"/>
</dbReference>
<proteinExistence type="inferred from homology"/>
<dbReference type="GO" id="GO:0005829">
    <property type="term" value="C:cytosol"/>
    <property type="evidence" value="ECO:0007669"/>
    <property type="project" value="TreeGrafter"/>
</dbReference>
<dbReference type="InterPro" id="IPR036318">
    <property type="entry name" value="FAD-bd_PCMH-like_sf"/>
</dbReference>
<dbReference type="InterPro" id="IPR003170">
    <property type="entry name" value="MurB"/>
</dbReference>
<dbReference type="PANTHER" id="PTHR21071">
    <property type="entry name" value="UDP-N-ACETYLENOLPYRUVOYLGLUCOSAMINE REDUCTASE"/>
    <property type="match status" value="1"/>
</dbReference>
<organism evidence="2">
    <name type="scientific">marine sediment metagenome</name>
    <dbReference type="NCBI Taxonomy" id="412755"/>
    <lineage>
        <taxon>unclassified sequences</taxon>
        <taxon>metagenomes</taxon>
        <taxon>ecological metagenomes</taxon>
    </lineage>
</organism>
<dbReference type="SUPFAM" id="SSF56176">
    <property type="entry name" value="FAD-binding/transporter-associated domain-like"/>
    <property type="match status" value="1"/>
</dbReference>
<dbReference type="InterPro" id="IPR016166">
    <property type="entry name" value="FAD-bd_PCMH"/>
</dbReference>
<evidence type="ECO:0000259" key="1">
    <source>
        <dbReference type="PROSITE" id="PS51387"/>
    </source>
</evidence>
<reference evidence="2" key="1">
    <citation type="journal article" date="2015" name="Nature">
        <title>Complex archaea that bridge the gap between prokaryotes and eukaryotes.</title>
        <authorList>
            <person name="Spang A."/>
            <person name="Saw J.H."/>
            <person name="Jorgensen S.L."/>
            <person name="Zaremba-Niedzwiedzka K."/>
            <person name="Martijn J."/>
            <person name="Lind A.E."/>
            <person name="van Eijk R."/>
            <person name="Schleper C."/>
            <person name="Guy L."/>
            <person name="Ettema T.J."/>
        </authorList>
    </citation>
    <scope>NUCLEOTIDE SEQUENCE</scope>
</reference>
<accession>A0A0F9BW38</accession>
<dbReference type="InterPro" id="IPR016169">
    <property type="entry name" value="FAD-bd_PCMH_sub2"/>
</dbReference>
<dbReference type="EMBL" id="LAZR01038983">
    <property type="protein sequence ID" value="KKL18142.1"/>
    <property type="molecule type" value="Genomic_DNA"/>
</dbReference>
<gene>
    <name evidence="2" type="ORF">LCGC14_2478460</name>
</gene>
<dbReference type="HAMAP" id="MF_00037">
    <property type="entry name" value="MurB"/>
    <property type="match status" value="1"/>
</dbReference>
<evidence type="ECO:0000313" key="2">
    <source>
        <dbReference type="EMBL" id="KKL18142.1"/>
    </source>
</evidence>
<dbReference type="AlphaFoldDB" id="A0A0F9BW38"/>
<dbReference type="GO" id="GO:0071555">
    <property type="term" value="P:cell wall organization"/>
    <property type="evidence" value="ECO:0007669"/>
    <property type="project" value="TreeGrafter"/>
</dbReference>
<comment type="caution">
    <text evidence="2">The sequence shown here is derived from an EMBL/GenBank/DDBJ whole genome shotgun (WGS) entry which is preliminary data.</text>
</comment>
<protein>
    <recommendedName>
        <fullName evidence="1">FAD-binding PCMH-type domain-containing protein</fullName>
    </recommendedName>
</protein>
<sequence length="167" mass="18668">MFLAQQGLYVHLKNLKFEVLGGGTNVLLNKTIDFVICLTSMPRYLHLGREVNVVSVSANYPTNSLILNAIASGIKNLEELIGIPGTLGGAIVMNAGSKDSTISDYLLTVTTLDCSGNLHLYTKNELKFKRRYSILQDKKEIIIDTWFNFETGDIDDKKRKVKVTRKE</sequence>
<feature type="domain" description="FAD-binding PCMH-type" evidence="1">
    <location>
        <begin position="1"/>
        <end position="167"/>
    </location>
</feature>
<dbReference type="Gene3D" id="3.30.465.10">
    <property type="match status" value="1"/>
</dbReference>
<dbReference type="GO" id="GO:0071949">
    <property type="term" value="F:FAD binding"/>
    <property type="evidence" value="ECO:0007669"/>
    <property type="project" value="InterPro"/>
</dbReference>
<dbReference type="PROSITE" id="PS51387">
    <property type="entry name" value="FAD_PCMH"/>
    <property type="match status" value="1"/>
</dbReference>
<dbReference type="PANTHER" id="PTHR21071:SF4">
    <property type="entry name" value="UDP-N-ACETYLENOLPYRUVOYLGLUCOSAMINE REDUCTASE"/>
    <property type="match status" value="1"/>
</dbReference>
<dbReference type="GO" id="GO:0008762">
    <property type="term" value="F:UDP-N-acetylmuramate dehydrogenase activity"/>
    <property type="evidence" value="ECO:0007669"/>
    <property type="project" value="InterPro"/>
</dbReference>